<name>A0ABP7Q162_9GAMM</name>
<keyword evidence="2" id="KW-1185">Reference proteome</keyword>
<protein>
    <recommendedName>
        <fullName evidence="3">DUF1853 family protein</fullName>
    </recommendedName>
</protein>
<comment type="caution">
    <text evidence="1">The sequence shown here is derived from an EMBL/GenBank/DDBJ whole genome shotgun (WGS) entry which is preliminary data.</text>
</comment>
<sequence>MQTRHRISPQQLADEILWAASSPHMLVHPHYPPARSHALAQACAVAQSDASRDMRGELTTYAQTMVMRSHFLGVRFEQAFLAACRFFGPDTVCEANLQVAHEGQTLGEFDLLLNGPEGGVHQELAVKFYLGVPGGGGHHIWFGPGQRDRLDLKLEALLQRQLRLSEDTSAVDLLASLGIVVSQVELVIKGYLFYPLASTVSLPESRSNELTSAMLLIQDLLTPEHCRGYWVSQGNMAQLRAFGDQWVILHKHVWLQPVRMSADAALRFDRFVNHVEDYFARETVEQLNTAAERGLRSARPLMAVALRMADGVLVEKVRIFITPDDWADRALQHLAPQLR</sequence>
<proteinExistence type="predicted"/>
<reference evidence="2" key="1">
    <citation type="journal article" date="2019" name="Int. J. Syst. Evol. Microbiol.">
        <title>The Global Catalogue of Microorganisms (GCM) 10K type strain sequencing project: providing services to taxonomists for standard genome sequencing and annotation.</title>
        <authorList>
            <consortium name="The Broad Institute Genomics Platform"/>
            <consortium name="The Broad Institute Genome Sequencing Center for Infectious Disease"/>
            <person name="Wu L."/>
            <person name="Ma J."/>
        </authorList>
    </citation>
    <scope>NUCLEOTIDE SEQUENCE [LARGE SCALE GENOMIC DNA]</scope>
    <source>
        <strain evidence="2">JCM 17555</strain>
    </source>
</reference>
<dbReference type="RefSeq" id="WP_344808727.1">
    <property type="nucleotide sequence ID" value="NZ_BAABBO010000018.1"/>
</dbReference>
<evidence type="ECO:0008006" key="3">
    <source>
        <dbReference type="Google" id="ProtNLM"/>
    </source>
</evidence>
<accession>A0ABP7Q162</accession>
<dbReference type="InterPro" id="IPR015003">
    <property type="entry name" value="DUF1853"/>
</dbReference>
<dbReference type="EMBL" id="BAABBO010000018">
    <property type="protein sequence ID" value="GAA3974609.1"/>
    <property type="molecule type" value="Genomic_DNA"/>
</dbReference>
<gene>
    <name evidence="1" type="ORF">GCM10022278_34550</name>
</gene>
<evidence type="ECO:0000313" key="2">
    <source>
        <dbReference type="Proteomes" id="UP001501337"/>
    </source>
</evidence>
<evidence type="ECO:0000313" key="1">
    <source>
        <dbReference type="EMBL" id="GAA3974609.1"/>
    </source>
</evidence>
<dbReference type="Pfam" id="PF08907">
    <property type="entry name" value="DUF1853"/>
    <property type="match status" value="1"/>
</dbReference>
<organism evidence="1 2">
    <name type="scientific">Allohahella marinimesophila</name>
    <dbReference type="NCBI Taxonomy" id="1054972"/>
    <lineage>
        <taxon>Bacteria</taxon>
        <taxon>Pseudomonadati</taxon>
        <taxon>Pseudomonadota</taxon>
        <taxon>Gammaproteobacteria</taxon>
        <taxon>Oceanospirillales</taxon>
        <taxon>Hahellaceae</taxon>
        <taxon>Allohahella</taxon>
    </lineage>
</organism>
<dbReference type="Proteomes" id="UP001501337">
    <property type="component" value="Unassembled WGS sequence"/>
</dbReference>